<protein>
    <submittedName>
        <fullName evidence="1">Uncharacterized protein</fullName>
    </submittedName>
</protein>
<evidence type="ECO:0000313" key="1">
    <source>
        <dbReference type="EMBL" id="KAK0613399.1"/>
    </source>
</evidence>
<reference evidence="1" key="1">
    <citation type="submission" date="2023-06" db="EMBL/GenBank/DDBJ databases">
        <title>Genome-scale phylogeny and comparative genomics of the fungal order Sordariales.</title>
        <authorList>
            <consortium name="Lawrence Berkeley National Laboratory"/>
            <person name="Hensen N."/>
            <person name="Bonometti L."/>
            <person name="Westerberg I."/>
            <person name="Brannstrom I.O."/>
            <person name="Guillou S."/>
            <person name="Cros-Aarteil S."/>
            <person name="Calhoun S."/>
            <person name="Haridas S."/>
            <person name="Kuo A."/>
            <person name="Mondo S."/>
            <person name="Pangilinan J."/>
            <person name="Riley R."/>
            <person name="Labutti K."/>
            <person name="Andreopoulos B."/>
            <person name="Lipzen A."/>
            <person name="Chen C."/>
            <person name="Yanf M."/>
            <person name="Daum C."/>
            <person name="Ng V."/>
            <person name="Clum A."/>
            <person name="Steindorff A."/>
            <person name="Ohm R."/>
            <person name="Martin F."/>
            <person name="Silar P."/>
            <person name="Natvig D."/>
            <person name="Lalanne C."/>
            <person name="Gautier V."/>
            <person name="Ament-Velasquez S.L."/>
            <person name="Kruys A."/>
            <person name="Hutchinson M.I."/>
            <person name="Powell A.J."/>
            <person name="Barry K."/>
            <person name="Miller A.N."/>
            <person name="Grigoriev I.V."/>
            <person name="Debuchy R."/>
            <person name="Gladieux P."/>
            <person name="Thoren M.H."/>
            <person name="Johannesson H."/>
        </authorList>
    </citation>
    <scope>NUCLEOTIDE SEQUENCE</scope>
    <source>
        <strain evidence="1">CBS 606.72</strain>
    </source>
</reference>
<proteinExistence type="predicted"/>
<gene>
    <name evidence="1" type="ORF">B0T14DRAFT_278384</name>
</gene>
<accession>A0AA40BTU5</accession>
<sequence>MSLARLVRQGSNWDDIGPQWSLYCPVRRPDWFLNSGARCRGGPWYSYTPRTRVCACFTGLDDLHSTYDLEKVGAPVPASGRADGASWRELRGGHPLAPLERRSMQQGADLAATNRNRDVGQRPAKRRPAIFFQSF</sequence>
<organism evidence="1 2">
    <name type="scientific">Immersiella caudata</name>
    <dbReference type="NCBI Taxonomy" id="314043"/>
    <lineage>
        <taxon>Eukaryota</taxon>
        <taxon>Fungi</taxon>
        <taxon>Dikarya</taxon>
        <taxon>Ascomycota</taxon>
        <taxon>Pezizomycotina</taxon>
        <taxon>Sordariomycetes</taxon>
        <taxon>Sordariomycetidae</taxon>
        <taxon>Sordariales</taxon>
        <taxon>Lasiosphaeriaceae</taxon>
        <taxon>Immersiella</taxon>
    </lineage>
</organism>
<evidence type="ECO:0000313" key="2">
    <source>
        <dbReference type="Proteomes" id="UP001175000"/>
    </source>
</evidence>
<dbReference type="EMBL" id="JAULSU010000006">
    <property type="protein sequence ID" value="KAK0613399.1"/>
    <property type="molecule type" value="Genomic_DNA"/>
</dbReference>
<keyword evidence="2" id="KW-1185">Reference proteome</keyword>
<name>A0AA40BTU5_9PEZI</name>
<comment type="caution">
    <text evidence="1">The sequence shown here is derived from an EMBL/GenBank/DDBJ whole genome shotgun (WGS) entry which is preliminary data.</text>
</comment>
<dbReference type="AlphaFoldDB" id="A0AA40BTU5"/>
<dbReference type="Proteomes" id="UP001175000">
    <property type="component" value="Unassembled WGS sequence"/>
</dbReference>